<accession>A0A380KZD4</accession>
<dbReference type="EMBL" id="UHFR01000005">
    <property type="protein sequence ID" value="SUN77005.1"/>
    <property type="molecule type" value="Genomic_DNA"/>
</dbReference>
<organism evidence="10 11">
    <name type="scientific">Streptococcus massiliensis</name>
    <dbReference type="NCBI Taxonomy" id="313439"/>
    <lineage>
        <taxon>Bacteria</taxon>
        <taxon>Bacillati</taxon>
        <taxon>Bacillota</taxon>
        <taxon>Bacilli</taxon>
        <taxon>Lactobacillales</taxon>
        <taxon>Streptococcaceae</taxon>
        <taxon>Streptococcus</taxon>
    </lineage>
</organism>
<dbReference type="Proteomes" id="UP000254634">
    <property type="component" value="Unassembled WGS sequence"/>
</dbReference>
<evidence type="ECO:0000256" key="9">
    <source>
        <dbReference type="SAM" id="Phobius"/>
    </source>
</evidence>
<evidence type="ECO:0000256" key="6">
    <source>
        <dbReference type="ARBA" id="ARBA00022692"/>
    </source>
</evidence>
<dbReference type="EC" id="2.7.1.-" evidence="10"/>
<dbReference type="InterPro" id="IPR050303">
    <property type="entry name" value="GatZ_KbaZ_carbometab"/>
</dbReference>
<comment type="subcellular location">
    <subcellularLocation>
        <location evidence="1">Cell membrane</location>
        <topology evidence="1">Multi-pass membrane protein</topology>
    </subcellularLocation>
</comment>
<sequence length="307" mass="32206">MIQWWQILLLTLYSAYQILDELTINTSAGSPVFAGFITGLIMGDMTTGLYIGGSLQLVVLGVGTFGGASRIDATSGAVLATAFSIVTKGLKPEAAITSIAVPVAALLVYTDVLGRFSTTYFAHRIDTHIENFNYKAIERDYLLGAVPWALSRALPVFLALALGGPAVQAFSDWLANNAQWVADGLALAGKMLPGVGFAILLRYLPVKKNLAYLGLGFAITAVLTTVFSYISTLGSGVSALYGIPLVKELVDQEKLAAFAGSFNGLPMIGIAVIGFALASISYKNAVSRPAAAASVPSESGEIDDDEL</sequence>
<gene>
    <name evidence="10" type="primary">manY_2</name>
    <name evidence="10" type="ORF">NCTC13765_01511</name>
</gene>
<dbReference type="PROSITE" id="PS51106">
    <property type="entry name" value="PTS_EIIC_TYPE_4"/>
    <property type="match status" value="1"/>
</dbReference>
<evidence type="ECO:0000256" key="8">
    <source>
        <dbReference type="ARBA" id="ARBA00023136"/>
    </source>
</evidence>
<evidence type="ECO:0000256" key="4">
    <source>
        <dbReference type="ARBA" id="ARBA00022597"/>
    </source>
</evidence>
<dbReference type="PANTHER" id="PTHR32502:SF28">
    <property type="entry name" value="PHOSPHOTRANSFERASE SYSTEM SUGAR-SPECIFIC EIIC COMPONENT"/>
    <property type="match status" value="1"/>
</dbReference>
<proteinExistence type="predicted"/>
<dbReference type="GO" id="GO:0016740">
    <property type="term" value="F:transferase activity"/>
    <property type="evidence" value="ECO:0007669"/>
    <property type="project" value="UniProtKB-KW"/>
</dbReference>
<feature type="transmembrane region" description="Helical" evidence="9">
    <location>
        <begin position="210"/>
        <end position="243"/>
    </location>
</feature>
<keyword evidence="7 9" id="KW-1133">Transmembrane helix</keyword>
<feature type="transmembrane region" description="Helical" evidence="9">
    <location>
        <begin position="255"/>
        <end position="278"/>
    </location>
</feature>
<evidence type="ECO:0000256" key="2">
    <source>
        <dbReference type="ARBA" id="ARBA00022448"/>
    </source>
</evidence>
<dbReference type="AlphaFoldDB" id="A0A380KZD4"/>
<evidence type="ECO:0000256" key="3">
    <source>
        <dbReference type="ARBA" id="ARBA00022475"/>
    </source>
</evidence>
<keyword evidence="6 9" id="KW-0812">Transmembrane</keyword>
<dbReference type="PANTHER" id="PTHR32502">
    <property type="entry name" value="N-ACETYLGALACTOSAMINE PERMEASE II COMPONENT-RELATED"/>
    <property type="match status" value="1"/>
</dbReference>
<evidence type="ECO:0000313" key="11">
    <source>
        <dbReference type="Proteomes" id="UP000254634"/>
    </source>
</evidence>
<evidence type="ECO:0000256" key="5">
    <source>
        <dbReference type="ARBA" id="ARBA00022683"/>
    </source>
</evidence>
<reference evidence="10" key="1">
    <citation type="submission" date="2018-06" db="EMBL/GenBank/DDBJ databases">
        <authorList>
            <consortium name="Pathogen Informatics"/>
            <person name="Doyle S."/>
        </authorList>
    </citation>
    <scope>NUCLEOTIDE SEQUENCE [LARGE SCALE GENOMIC DNA]</scope>
    <source>
        <strain evidence="10">NCTC13765</strain>
    </source>
</reference>
<keyword evidence="10" id="KW-0808">Transferase</keyword>
<feature type="transmembrane region" description="Helical" evidence="9">
    <location>
        <begin position="184"/>
        <end position="203"/>
    </location>
</feature>
<dbReference type="STRING" id="1123307.GCA_000380065_00887"/>
<evidence type="ECO:0000256" key="7">
    <source>
        <dbReference type="ARBA" id="ARBA00022989"/>
    </source>
</evidence>
<evidence type="ECO:0000256" key="1">
    <source>
        <dbReference type="ARBA" id="ARBA00004651"/>
    </source>
</evidence>
<keyword evidence="11" id="KW-1185">Reference proteome</keyword>
<dbReference type="RefSeq" id="WP_018371581.1">
    <property type="nucleotide sequence ID" value="NZ_UHFR01000005.1"/>
</dbReference>
<name>A0A380KZD4_9STRE</name>
<keyword evidence="5" id="KW-0598">Phosphotransferase system</keyword>
<protein>
    <submittedName>
        <fullName evidence="10">Putative PTS phosphotransferase system sugar-specific EIIC component</fullName>
        <ecNumber evidence="10">2.7.1.-</ecNumber>
    </submittedName>
</protein>
<dbReference type="Pfam" id="PF03609">
    <property type="entry name" value="EII-Sor"/>
    <property type="match status" value="1"/>
</dbReference>
<dbReference type="GO" id="GO:0005886">
    <property type="term" value="C:plasma membrane"/>
    <property type="evidence" value="ECO:0007669"/>
    <property type="project" value="UniProtKB-SubCell"/>
</dbReference>
<dbReference type="InterPro" id="IPR004700">
    <property type="entry name" value="PTS_IIC_man"/>
</dbReference>
<keyword evidence="2" id="KW-0813">Transport</keyword>
<feature type="transmembrane region" description="Helical" evidence="9">
    <location>
        <begin position="141"/>
        <end position="164"/>
    </location>
</feature>
<evidence type="ECO:0000313" key="10">
    <source>
        <dbReference type="EMBL" id="SUN77005.1"/>
    </source>
</evidence>
<keyword evidence="8 9" id="KW-0472">Membrane</keyword>
<keyword evidence="3" id="KW-1003">Cell membrane</keyword>
<dbReference type="GO" id="GO:0009401">
    <property type="term" value="P:phosphoenolpyruvate-dependent sugar phosphotransferase system"/>
    <property type="evidence" value="ECO:0007669"/>
    <property type="project" value="UniProtKB-KW"/>
</dbReference>
<keyword evidence="4" id="KW-0762">Sugar transport</keyword>
<dbReference type="OrthoDB" id="1649937at2"/>